<dbReference type="PANTHER" id="PTHR30121:SF6">
    <property type="entry name" value="SLR6007 PROTEIN"/>
    <property type="match status" value="1"/>
</dbReference>
<keyword evidence="2" id="KW-1185">Reference proteome</keyword>
<proteinExistence type="predicted"/>
<dbReference type="PANTHER" id="PTHR30121">
    <property type="entry name" value="UNCHARACTERIZED PROTEIN YJGR-RELATED"/>
    <property type="match status" value="1"/>
</dbReference>
<name>A0ABY5TPX6_9GAMM</name>
<dbReference type="InterPro" id="IPR027417">
    <property type="entry name" value="P-loop_NTPase"/>
</dbReference>
<evidence type="ECO:0000313" key="2">
    <source>
        <dbReference type="Proteomes" id="UP001059934"/>
    </source>
</evidence>
<dbReference type="NCBIfam" id="TIGR03744">
    <property type="entry name" value="traC_PFL_4706"/>
    <property type="match status" value="1"/>
</dbReference>
<evidence type="ECO:0000313" key="1">
    <source>
        <dbReference type="EMBL" id="UVW35780.1"/>
    </source>
</evidence>
<dbReference type="Pfam" id="PF11130">
    <property type="entry name" value="TraC_F_IV"/>
    <property type="match status" value="1"/>
</dbReference>
<reference evidence="1" key="1">
    <citation type="submission" date="2022-08" db="EMBL/GenBank/DDBJ databases">
        <title>Catabolic pathway analysis in culturable SAR92 clade bacteria reveals their overlooked roles in DMSP degradation in coastal seas.</title>
        <authorList>
            <person name="He X."/>
            <person name="Zhang X."/>
            <person name="Zhang Y."/>
        </authorList>
    </citation>
    <scope>NUCLEOTIDE SEQUENCE</scope>
    <source>
        <strain evidence="1">H455</strain>
    </source>
</reference>
<dbReference type="Gene3D" id="3.40.50.300">
    <property type="entry name" value="P-loop containing nucleotide triphosphate hydrolases"/>
    <property type="match status" value="2"/>
</dbReference>
<dbReference type="Proteomes" id="UP001059934">
    <property type="component" value="Chromosome"/>
</dbReference>
<sequence>MEISIMPLLKKHKKTESKKTGTVTEADVDKLYRRPASLTDWLPWTDYEEESQTFTLEDGYSAAAMFEITGVSTEARSEQFLREVQANIQTCINHTIPAHDNPFVLQCFVADEDSLSRLSKDLGAYAEENHRDTPEHKLLTKSFIGRMQRHFKRITTPKGLFDDVMVTGDSWRGKVRRVRVFLYRRRSADDRDLIDPIIEINQVASRFVTQINATGIGIRRCSDVDLYAWLLRWFNPKAEVTAGDLDALTTLMALPEKKDRAFSHDLSDLLFLSQPVSDNEKGIWWFDDLPHRVITVDALRRKPFPGHFTGERHVGDNLYAMFDKLPEGSVLSITIVIQPQDIVENHVVQILNAAKGETAEAMAAEQDAKEALNWMSHGDYLLPAVITLFTRGDSLADLQNKTNEANALLLANGLHPIRERDELLPLDTYIHQLPMNYEPERDKINKKSRLLFSSDLANLLPFYGRSRGTGHPGFVFYNRGGEPLTFDPLNKLDRTKNAFGLVLGPPGSGKSALMVYILMQVVAIYGARIYIIEKGGSYKLFGDYCKYFGLSVNQVTLHPKTDVSLPPFADAYEMLKREEGKSALLDVEESLEASDNSDDDEEERDLLGEMELKARIMITGGDSKEEALMTRADRLTIRTAIIEAAKDKQAVNPDEIVLTQDVVAALKKLSQDETSTPKRRERAQDMADAMALYCSGTAGHFFNRVGKSWPEADVTILEMGILANEGYEDQLALGFMGLMNQINGVVEREQYDSRPTFVLGDEAHLITTNPLLAIFLVKIVKMWRKLGAWLWLATQNLEDFPDAAKKLLNMFEWWIAMVCPKEEIEQISRFKDLSDEQKGMLRAARKEPGKYTEGVVLSDNLQCLFRNVPPSLALALAMTEKHEKQQRSQIMQEQHCSELEAVFAVADLLEGKSVMKEAT</sequence>
<dbReference type="InterPro" id="IPR022303">
    <property type="entry name" value="Conjug_Trfer_ATPase"/>
</dbReference>
<protein>
    <submittedName>
        <fullName evidence="1">Conjugative transfer ATPase</fullName>
    </submittedName>
</protein>
<dbReference type="EMBL" id="CP103416">
    <property type="protein sequence ID" value="UVW35780.1"/>
    <property type="molecule type" value="Genomic_DNA"/>
</dbReference>
<organism evidence="1 2">
    <name type="scientific">SAR92 clade bacterium H455</name>
    <dbReference type="NCBI Taxonomy" id="2974818"/>
    <lineage>
        <taxon>Bacteria</taxon>
        <taxon>Pseudomonadati</taxon>
        <taxon>Pseudomonadota</taxon>
        <taxon>Gammaproteobacteria</taxon>
        <taxon>Cellvibrionales</taxon>
        <taxon>Porticoccaceae</taxon>
        <taxon>SAR92 clade</taxon>
    </lineage>
</organism>
<accession>A0ABY5TPX6</accession>
<dbReference type="InterPro" id="IPR025955">
    <property type="entry name" value="TraC/Conjuga_ATPase"/>
</dbReference>
<gene>
    <name evidence="1" type="ORF">NYF23_03995</name>
</gene>
<dbReference type="InterPro" id="IPR051162">
    <property type="entry name" value="T4SS_component"/>
</dbReference>
<dbReference type="SUPFAM" id="SSF52540">
    <property type="entry name" value="P-loop containing nucleoside triphosphate hydrolases"/>
    <property type="match status" value="1"/>
</dbReference>